<accession>A0AA41W583</accession>
<evidence type="ECO:0000313" key="1">
    <source>
        <dbReference type="EMBL" id="MCM2679197.1"/>
    </source>
</evidence>
<dbReference type="EMBL" id="JAMQGP010000002">
    <property type="protein sequence ID" value="MCM2679197.1"/>
    <property type="molecule type" value="Genomic_DNA"/>
</dbReference>
<name>A0AA41W583_9GAMM</name>
<protein>
    <submittedName>
        <fullName evidence="1">Uncharacterized protein</fullName>
    </submittedName>
</protein>
<organism evidence="1 2">
    <name type="scientific">Echinimonas agarilytica</name>
    <dbReference type="NCBI Taxonomy" id="1215918"/>
    <lineage>
        <taxon>Bacteria</taxon>
        <taxon>Pseudomonadati</taxon>
        <taxon>Pseudomonadota</taxon>
        <taxon>Gammaproteobacteria</taxon>
        <taxon>Alteromonadales</taxon>
        <taxon>Echinimonadaceae</taxon>
        <taxon>Echinimonas</taxon>
    </lineage>
</organism>
<keyword evidence="2" id="KW-1185">Reference proteome</keyword>
<dbReference type="Proteomes" id="UP001165393">
    <property type="component" value="Unassembled WGS sequence"/>
</dbReference>
<evidence type="ECO:0000313" key="2">
    <source>
        <dbReference type="Proteomes" id="UP001165393"/>
    </source>
</evidence>
<dbReference type="RefSeq" id="WP_251260557.1">
    <property type="nucleotide sequence ID" value="NZ_JAMQGP010000002.1"/>
</dbReference>
<reference evidence="1 2" key="1">
    <citation type="journal article" date="2013" name="Antonie Van Leeuwenhoek">
        <title>Echinimonas agarilytica gen. nov., sp. nov., a new gammaproteobacterium isolated from the sea urchin Strongylocentrotus intermedius.</title>
        <authorList>
            <person name="Nedashkovskaya O.I."/>
            <person name="Stenkova A.M."/>
            <person name="Zhukova N.V."/>
            <person name="Van Trappen S."/>
            <person name="Lee J.S."/>
            <person name="Kim S.B."/>
        </authorList>
    </citation>
    <scope>NUCLEOTIDE SEQUENCE [LARGE SCALE GENOMIC DNA]</scope>
    <source>
        <strain evidence="1 2">KMM 6351</strain>
    </source>
</reference>
<dbReference type="SUPFAM" id="SSF53756">
    <property type="entry name" value="UDP-Glycosyltransferase/glycogen phosphorylase"/>
    <property type="match status" value="1"/>
</dbReference>
<proteinExistence type="predicted"/>
<dbReference type="AlphaFoldDB" id="A0AA41W583"/>
<comment type="caution">
    <text evidence="1">The sequence shown here is derived from an EMBL/GenBank/DDBJ whole genome shotgun (WGS) entry which is preliminary data.</text>
</comment>
<gene>
    <name evidence="1" type="ORF">NAF29_05840</name>
</gene>
<sequence length="375" mass="42518">MSKPVYIVAPVSSLSLRTRLLKLAKFVHGDLNRPISFHGWEREPGESEEKYLDFQIQSSTVLKGAGYGGQKVKIYYVFWMLKVFFLGLKLPARSTVWSLGFESAFPLVIASLFKKHRVIFDDADRFSMLFKLPFGLTRVVQTLEKYCSHHCAVHVVPGRSRYQFQSTKFYELKNLPSAFEITESKSLDIKFQRDSNRLVINVNGWLASHRGLEQALALAKKVESLPIDFLLVGKLQAEMTDAIEAQSNMTWVGQVSNSESLAYYQQSDLVLTYYDPAQEINRHAESNKWGDALALGIGIIVNEEVLTAHHLRDANVAISCPYHDVETLFEHVTELVKQPQKLVELKQNALAYYQQQGGYEEKVKGVFNTAEGATE</sequence>
<dbReference type="Gene3D" id="3.40.50.2000">
    <property type="entry name" value="Glycogen Phosphorylase B"/>
    <property type="match status" value="1"/>
</dbReference>